<dbReference type="Proteomes" id="UP000693970">
    <property type="component" value="Unassembled WGS sequence"/>
</dbReference>
<accession>A0A9K3LIA4</accession>
<organism evidence="2 3">
    <name type="scientific">Nitzschia inconspicua</name>
    <dbReference type="NCBI Taxonomy" id="303405"/>
    <lineage>
        <taxon>Eukaryota</taxon>
        <taxon>Sar</taxon>
        <taxon>Stramenopiles</taxon>
        <taxon>Ochrophyta</taxon>
        <taxon>Bacillariophyta</taxon>
        <taxon>Bacillariophyceae</taxon>
        <taxon>Bacillariophycidae</taxon>
        <taxon>Bacillariales</taxon>
        <taxon>Bacillariaceae</taxon>
        <taxon>Nitzschia</taxon>
    </lineage>
</organism>
<evidence type="ECO:0000256" key="1">
    <source>
        <dbReference type="SAM" id="MobiDB-lite"/>
    </source>
</evidence>
<feature type="region of interest" description="Disordered" evidence="1">
    <location>
        <begin position="26"/>
        <end position="436"/>
    </location>
</feature>
<reference evidence="2" key="2">
    <citation type="submission" date="2021-04" db="EMBL/GenBank/DDBJ databases">
        <authorList>
            <person name="Podell S."/>
        </authorList>
    </citation>
    <scope>NUCLEOTIDE SEQUENCE</scope>
    <source>
        <strain evidence="2">Hildebrandi</strain>
    </source>
</reference>
<feature type="compositionally biased region" description="Polar residues" evidence="1">
    <location>
        <begin position="269"/>
        <end position="280"/>
    </location>
</feature>
<proteinExistence type="predicted"/>
<feature type="compositionally biased region" description="Basic and acidic residues" evidence="1">
    <location>
        <begin position="488"/>
        <end position="503"/>
    </location>
</feature>
<name>A0A9K3LIA4_9STRA</name>
<feature type="compositionally biased region" description="Basic and acidic residues" evidence="1">
    <location>
        <begin position="315"/>
        <end position="328"/>
    </location>
</feature>
<evidence type="ECO:0000313" key="3">
    <source>
        <dbReference type="Proteomes" id="UP000693970"/>
    </source>
</evidence>
<feature type="region of interest" description="Disordered" evidence="1">
    <location>
        <begin position="739"/>
        <end position="785"/>
    </location>
</feature>
<gene>
    <name evidence="2" type="ORF">IV203_025456</name>
</gene>
<feature type="compositionally biased region" description="Low complexity" evidence="1">
    <location>
        <begin position="63"/>
        <end position="84"/>
    </location>
</feature>
<feature type="compositionally biased region" description="Basic and acidic residues" evidence="1">
    <location>
        <begin position="463"/>
        <end position="475"/>
    </location>
</feature>
<feature type="compositionally biased region" description="Low complexity" evidence="1">
    <location>
        <begin position="378"/>
        <end position="394"/>
    </location>
</feature>
<feature type="compositionally biased region" description="Basic and acidic residues" evidence="1">
    <location>
        <begin position="396"/>
        <end position="434"/>
    </location>
</feature>
<dbReference type="EMBL" id="JAGRRH010000011">
    <property type="protein sequence ID" value="KAG7362572.1"/>
    <property type="molecule type" value="Genomic_DNA"/>
</dbReference>
<feature type="compositionally biased region" description="Basic and acidic residues" evidence="1">
    <location>
        <begin position="590"/>
        <end position="604"/>
    </location>
</feature>
<feature type="compositionally biased region" description="Basic and acidic residues" evidence="1">
    <location>
        <begin position="192"/>
        <end position="201"/>
    </location>
</feature>
<feature type="compositionally biased region" description="Polar residues" evidence="1">
    <location>
        <begin position="298"/>
        <end position="308"/>
    </location>
</feature>
<dbReference type="AlphaFoldDB" id="A0A9K3LIA4"/>
<feature type="compositionally biased region" description="Acidic residues" evidence="1">
    <location>
        <begin position="355"/>
        <end position="367"/>
    </location>
</feature>
<feature type="compositionally biased region" description="Basic and acidic residues" evidence="1">
    <location>
        <begin position="123"/>
        <end position="133"/>
    </location>
</feature>
<comment type="caution">
    <text evidence="2">The sequence shown here is derived from an EMBL/GenBank/DDBJ whole genome shotgun (WGS) entry which is preliminary data.</text>
</comment>
<feature type="compositionally biased region" description="Polar residues" evidence="1">
    <location>
        <begin position="85"/>
        <end position="99"/>
    </location>
</feature>
<feature type="region of interest" description="Disordered" evidence="1">
    <location>
        <begin position="450"/>
        <end position="627"/>
    </location>
</feature>
<feature type="compositionally biased region" description="Polar residues" evidence="1">
    <location>
        <begin position="106"/>
        <end position="122"/>
    </location>
</feature>
<feature type="compositionally biased region" description="Basic and acidic residues" evidence="1">
    <location>
        <begin position="713"/>
        <end position="722"/>
    </location>
</feature>
<keyword evidence="3" id="KW-1185">Reference proteome</keyword>
<protein>
    <submittedName>
        <fullName evidence="2">Uncharacterized protein</fullName>
    </submittedName>
</protein>
<feature type="compositionally biased region" description="Basic and acidic residues" evidence="1">
    <location>
        <begin position="553"/>
        <end position="577"/>
    </location>
</feature>
<feature type="compositionally biased region" description="Low complexity" evidence="1">
    <location>
        <begin position="31"/>
        <end position="43"/>
    </location>
</feature>
<feature type="compositionally biased region" description="Low complexity" evidence="1">
    <location>
        <begin position="152"/>
        <end position="175"/>
    </location>
</feature>
<feature type="compositionally biased region" description="Basic and acidic residues" evidence="1">
    <location>
        <begin position="526"/>
        <end position="540"/>
    </location>
</feature>
<feature type="region of interest" description="Disordered" evidence="1">
    <location>
        <begin position="707"/>
        <end position="726"/>
    </location>
</feature>
<sequence>MNYMDPFNERANDSFFGQLPKQYKYYGSIQGDNNNNDDGNNDNSSMEFYASPKSNRTNKLTVKKPSSSSSKPSSSSSSSSSSSKMFDNNSNYKYSSYQQHCPKPTSGRSHGTMSTERSSSPETPHENTLKRVELSGWKTGVGVFGSRDDDNSTTTSTTTSTTRSTGTTPSRLRSSSGGGGTTSNTSSKNKPRRTEQQERRTTSLSLRKTKKKLGEDLVANKTTDSKDAYPRNNNNNNNKYHPPLKTKVNDDDNDDIPYQLPPAFRLYSMNKNQSPTTPNNDHNKGKLGNGVVPDIQGSMMTKTGSSQKKILRSNKTTEESKKRDKQQQEEDSNGNMSLQGRIKDRKVHRRYDRDHDEDDHDEDDDQSLEGPTSSSRHTTMGSPTKGTTKSSSRRCNSRDRNNNERDNNNRLFPNDKEVQMDEKASPSSRVEKKQQQQLLLPRWNIVGRLMNRPKSELPVVGEESCKRAECKKQQRDNNNNNNNSFGRMHREEEANDGHREGRSEIPTLVKLNRSTSLDPLQKRIKPGKERKDDRLEEKTKTSKRSSSVGPLHKNREGRKDRKEERPDRLDEKTEKSKRSSSIGPLHKKRQEPDLRESRLEANKEKTRRSNSNGPLHKKKKDEIDAKNEGVRVKKKIATSSMDEIFGTVEEVRQAKQVKQPSPITVNAVHGNKSALAAWKMRESFKHSPTKQVQHRPFTTSAAKIATTIESNQDDSRNNEGKYDSVPSLFLAPKSCRKAPVRSFATTGSNTDSRRAMRTVNGNEEADLPPAFRHLTPKKHQGNDEA</sequence>
<reference evidence="2" key="1">
    <citation type="journal article" date="2021" name="Sci. Rep.">
        <title>Diploid genomic architecture of Nitzschia inconspicua, an elite biomass production diatom.</title>
        <authorList>
            <person name="Oliver A."/>
            <person name="Podell S."/>
            <person name="Pinowska A."/>
            <person name="Traller J.C."/>
            <person name="Smith S.R."/>
            <person name="McClure R."/>
            <person name="Beliaev A."/>
            <person name="Bohutskyi P."/>
            <person name="Hill E.A."/>
            <person name="Rabines A."/>
            <person name="Zheng H."/>
            <person name="Allen L.Z."/>
            <person name="Kuo A."/>
            <person name="Grigoriev I.V."/>
            <person name="Allen A.E."/>
            <person name="Hazlebeck D."/>
            <person name="Allen E.E."/>
        </authorList>
    </citation>
    <scope>NUCLEOTIDE SEQUENCE</scope>
    <source>
        <strain evidence="2">Hildebrandi</strain>
    </source>
</reference>
<evidence type="ECO:0000313" key="2">
    <source>
        <dbReference type="EMBL" id="KAG7362572.1"/>
    </source>
</evidence>